<protein>
    <submittedName>
        <fullName evidence="1">P-loop containing nucleoside triphosphate hydrolase protein</fullName>
    </submittedName>
</protein>
<dbReference type="GO" id="GO:0016787">
    <property type="term" value="F:hydrolase activity"/>
    <property type="evidence" value="ECO:0007669"/>
    <property type="project" value="UniProtKB-KW"/>
</dbReference>
<evidence type="ECO:0000313" key="2">
    <source>
        <dbReference type="Proteomes" id="UP001275084"/>
    </source>
</evidence>
<comment type="caution">
    <text evidence="1">The sequence shown here is derived from an EMBL/GenBank/DDBJ whole genome shotgun (WGS) entry which is preliminary data.</text>
</comment>
<reference evidence="1" key="2">
    <citation type="submission" date="2023-06" db="EMBL/GenBank/DDBJ databases">
        <authorList>
            <consortium name="Lawrence Berkeley National Laboratory"/>
            <person name="Haridas S."/>
            <person name="Hensen N."/>
            <person name="Bonometti L."/>
            <person name="Westerberg I."/>
            <person name="Brannstrom I.O."/>
            <person name="Guillou S."/>
            <person name="Cros-Aarteil S."/>
            <person name="Calhoun S."/>
            <person name="Kuo A."/>
            <person name="Mondo S."/>
            <person name="Pangilinan J."/>
            <person name="Riley R."/>
            <person name="Labutti K."/>
            <person name="Andreopoulos B."/>
            <person name="Lipzen A."/>
            <person name="Chen C."/>
            <person name="Yanf M."/>
            <person name="Daum C."/>
            <person name="Ng V."/>
            <person name="Clum A."/>
            <person name="Steindorff A."/>
            <person name="Ohm R."/>
            <person name="Martin F."/>
            <person name="Silar P."/>
            <person name="Natvig D."/>
            <person name="Lalanne C."/>
            <person name="Gautier V."/>
            <person name="Ament-Velasquez S.L."/>
            <person name="Kruys A."/>
            <person name="Hutchinson M.I."/>
            <person name="Powell A.J."/>
            <person name="Barry K."/>
            <person name="Miller A.N."/>
            <person name="Grigoriev I.V."/>
            <person name="Debuchy R."/>
            <person name="Gladieux P."/>
            <person name="Thoren M.H."/>
            <person name="Johannesson H."/>
        </authorList>
    </citation>
    <scope>NUCLEOTIDE SEQUENCE</scope>
    <source>
        <strain evidence="1">CBS 955.72</strain>
    </source>
</reference>
<keyword evidence="2" id="KW-1185">Reference proteome</keyword>
<dbReference type="PANTHER" id="PTHR37807:SF3">
    <property type="entry name" value="OS07G0160300 PROTEIN"/>
    <property type="match status" value="1"/>
</dbReference>
<dbReference type="SUPFAM" id="SSF52540">
    <property type="entry name" value="P-loop containing nucleoside triphosphate hydrolases"/>
    <property type="match status" value="1"/>
</dbReference>
<organism evidence="1 2">
    <name type="scientific">Lasiosphaeria hispida</name>
    <dbReference type="NCBI Taxonomy" id="260671"/>
    <lineage>
        <taxon>Eukaryota</taxon>
        <taxon>Fungi</taxon>
        <taxon>Dikarya</taxon>
        <taxon>Ascomycota</taxon>
        <taxon>Pezizomycotina</taxon>
        <taxon>Sordariomycetes</taxon>
        <taxon>Sordariomycetidae</taxon>
        <taxon>Sordariales</taxon>
        <taxon>Lasiosphaeriaceae</taxon>
        <taxon>Lasiosphaeria</taxon>
    </lineage>
</organism>
<dbReference type="InterPro" id="IPR027417">
    <property type="entry name" value="P-loop_NTPase"/>
</dbReference>
<dbReference type="AlphaFoldDB" id="A0AAJ0MHV2"/>
<name>A0AAJ0MHV2_9PEZI</name>
<accession>A0AAJ0MHV2</accession>
<dbReference type="Pfam" id="PF13671">
    <property type="entry name" value="AAA_33"/>
    <property type="match status" value="1"/>
</dbReference>
<dbReference type="EMBL" id="JAUIQD010000002">
    <property type="protein sequence ID" value="KAK3359511.1"/>
    <property type="molecule type" value="Genomic_DNA"/>
</dbReference>
<gene>
    <name evidence="1" type="ORF">B0T25DRAFT_100843</name>
</gene>
<dbReference type="Gene3D" id="3.40.50.300">
    <property type="entry name" value="P-loop containing nucleotide triphosphate hydrolases"/>
    <property type="match status" value="1"/>
</dbReference>
<evidence type="ECO:0000313" key="1">
    <source>
        <dbReference type="EMBL" id="KAK3359511.1"/>
    </source>
</evidence>
<dbReference type="PANTHER" id="PTHR37807">
    <property type="entry name" value="OS07G0160300 PROTEIN"/>
    <property type="match status" value="1"/>
</dbReference>
<dbReference type="Proteomes" id="UP001275084">
    <property type="component" value="Unassembled WGS sequence"/>
</dbReference>
<reference evidence="1" key="1">
    <citation type="journal article" date="2023" name="Mol. Phylogenet. Evol.">
        <title>Genome-scale phylogeny and comparative genomics of the fungal order Sordariales.</title>
        <authorList>
            <person name="Hensen N."/>
            <person name="Bonometti L."/>
            <person name="Westerberg I."/>
            <person name="Brannstrom I.O."/>
            <person name="Guillou S."/>
            <person name="Cros-Aarteil S."/>
            <person name="Calhoun S."/>
            <person name="Haridas S."/>
            <person name="Kuo A."/>
            <person name="Mondo S."/>
            <person name="Pangilinan J."/>
            <person name="Riley R."/>
            <person name="LaButti K."/>
            <person name="Andreopoulos B."/>
            <person name="Lipzen A."/>
            <person name="Chen C."/>
            <person name="Yan M."/>
            <person name="Daum C."/>
            <person name="Ng V."/>
            <person name="Clum A."/>
            <person name="Steindorff A."/>
            <person name="Ohm R.A."/>
            <person name="Martin F."/>
            <person name="Silar P."/>
            <person name="Natvig D.O."/>
            <person name="Lalanne C."/>
            <person name="Gautier V."/>
            <person name="Ament-Velasquez S.L."/>
            <person name="Kruys A."/>
            <person name="Hutchinson M.I."/>
            <person name="Powell A.J."/>
            <person name="Barry K."/>
            <person name="Miller A.N."/>
            <person name="Grigoriev I.V."/>
            <person name="Debuchy R."/>
            <person name="Gladieux P."/>
            <person name="Hiltunen Thoren M."/>
            <person name="Johannesson H."/>
        </authorList>
    </citation>
    <scope>NUCLEOTIDE SEQUENCE</scope>
    <source>
        <strain evidence="1">CBS 955.72</strain>
    </source>
</reference>
<sequence length="214" mass="23579">MMSSSGVRPDQSSCEQARGGARHKVLIQMSGAPGSGKSTTAGLVGQSIGAVVIDHDIIKSTLLADDSIPFEQAAKSAYRLGWALVGTLMRQGWSVILDSTCNYKETLETGMKLAGDHSYEYWYIECRIDDIGVLDERLRKRAPLRSQRAGVHRPPSDATDTLEDPVALFKRWVENPCRPEEGSDTRIIIVDSTRGPEECREQIMERILKGGTKT</sequence>
<proteinExistence type="predicted"/>
<keyword evidence="1" id="KW-0378">Hydrolase</keyword>